<dbReference type="KEGG" id="pact:CA264_09880"/>
<dbReference type="PROSITE" id="PS51257">
    <property type="entry name" value="PROKAR_LIPOPROTEIN"/>
    <property type="match status" value="1"/>
</dbReference>
<sequence>MKNLFKLSSLMALLLLVLVSSCKDDEDDVKPNAAKDFASFSLLASHNEGVDEDVAGVITGDKIVLKAPNAANLAALVPSFTTTSERSIVTVGNEVQVSGTSVVDMTAPVIYTITAEDNTTKNYTVEVVRSAAILSFGFYAEDNPGVLFKDYEGTVNGTAISVEVPSDAAITELVARFETTAGAEVQVNGAAQTSGESSNDFTSPVAYTVVDGEDSDVFTVTVGRLTAPVWSVIGNEGFLVPRTDGLVMAINPATHLPYLAFQIDGTINGESVPSEEEKIAVVAYDGTAWDYLGASTGFSEEKADYVSLAFDKDGKPYVAYKDYVDSKQAVTVQAYSGSNWAPVGNKQFTEGRSDYVSLGLAEDNTPYVAFSDRSEASLPSRGLNIYGYNSAWVSNPPAGVLTSATKFVRRNGELYLAIMERTGDANKPSVYKLENGMWSAVGATQFSANGENGYINVDMDVAPDGTIYAAYQEYSANGRINYVMKYDGSTWSAIGEPVNVGSERDNFNIAVHPDGRLFFAYVDDAGLNIRTFNEATNNWNASQMLISGGVGEYDMQISEVGVPYVAAVLDESDMTKVMKYDIP</sequence>
<dbReference type="STRING" id="709015.GCA_000472485_01996"/>
<evidence type="ECO:0000313" key="2">
    <source>
        <dbReference type="EMBL" id="ARS35724.1"/>
    </source>
</evidence>
<organism evidence="2 3">
    <name type="scientific">Pontibacter actiniarum</name>
    <dbReference type="NCBI Taxonomy" id="323450"/>
    <lineage>
        <taxon>Bacteria</taxon>
        <taxon>Pseudomonadati</taxon>
        <taxon>Bacteroidota</taxon>
        <taxon>Cytophagia</taxon>
        <taxon>Cytophagales</taxon>
        <taxon>Hymenobacteraceae</taxon>
        <taxon>Pontibacter</taxon>
    </lineage>
</organism>
<dbReference type="OrthoDB" id="791543at2"/>
<feature type="chain" id="PRO_5010992671" description="DUF5018 domain-containing protein" evidence="1">
    <location>
        <begin position="23"/>
        <end position="583"/>
    </location>
</feature>
<dbReference type="Gene3D" id="2.60.40.2340">
    <property type="match status" value="2"/>
</dbReference>
<feature type="signal peptide" evidence="1">
    <location>
        <begin position="1"/>
        <end position="22"/>
    </location>
</feature>
<keyword evidence="3" id="KW-1185">Reference proteome</keyword>
<name>A0A1X9YSC0_9BACT</name>
<proteinExistence type="predicted"/>
<evidence type="ECO:0008006" key="4">
    <source>
        <dbReference type="Google" id="ProtNLM"/>
    </source>
</evidence>
<dbReference type="EMBL" id="CP021235">
    <property type="protein sequence ID" value="ARS35724.1"/>
    <property type="molecule type" value="Genomic_DNA"/>
</dbReference>
<protein>
    <recommendedName>
        <fullName evidence="4">DUF5018 domain-containing protein</fullName>
    </recommendedName>
</protein>
<accession>A0A1X9YSC0</accession>
<dbReference type="RefSeq" id="WP_025606781.1">
    <property type="nucleotide sequence ID" value="NZ_CP021235.1"/>
</dbReference>
<evidence type="ECO:0000256" key="1">
    <source>
        <dbReference type="SAM" id="SignalP"/>
    </source>
</evidence>
<dbReference type="SUPFAM" id="SSF82171">
    <property type="entry name" value="DPP6 N-terminal domain-like"/>
    <property type="match status" value="1"/>
</dbReference>
<reference evidence="3" key="1">
    <citation type="submission" date="2017-05" db="EMBL/GenBank/DDBJ databases">
        <authorList>
            <person name="Ray J."/>
            <person name="Price M."/>
            <person name="Deutschbauer A."/>
        </authorList>
    </citation>
    <scope>NUCLEOTIDE SEQUENCE [LARGE SCALE GENOMIC DNA]</scope>
    <source>
        <strain evidence="3">DSM 19842</strain>
    </source>
</reference>
<evidence type="ECO:0000313" key="3">
    <source>
        <dbReference type="Proteomes" id="UP000266292"/>
    </source>
</evidence>
<gene>
    <name evidence="2" type="ORF">CA264_09880</name>
</gene>
<keyword evidence="1" id="KW-0732">Signal</keyword>
<dbReference type="AlphaFoldDB" id="A0A1X9YSC0"/>
<dbReference type="Proteomes" id="UP000266292">
    <property type="component" value="Chromosome"/>
</dbReference>